<feature type="region of interest" description="Disordered" evidence="1">
    <location>
        <begin position="130"/>
        <end position="151"/>
    </location>
</feature>
<feature type="signal peptide" evidence="2">
    <location>
        <begin position="1"/>
        <end position="21"/>
    </location>
</feature>
<dbReference type="PROSITE" id="PS51257">
    <property type="entry name" value="PROKAR_LIPOPROTEIN"/>
    <property type="match status" value="1"/>
</dbReference>
<accession>A0A9X1FQB1</accession>
<feature type="compositionally biased region" description="Polar residues" evidence="1">
    <location>
        <begin position="130"/>
        <end position="142"/>
    </location>
</feature>
<dbReference type="Proteomes" id="UP001138686">
    <property type="component" value="Unassembled WGS sequence"/>
</dbReference>
<evidence type="ECO:0000313" key="3">
    <source>
        <dbReference type="EMBL" id="MBW2938815.1"/>
    </source>
</evidence>
<keyword evidence="2" id="KW-0732">Signal</keyword>
<dbReference type="RefSeq" id="WP_219053339.1">
    <property type="nucleotide sequence ID" value="NZ_JAHWDP010000005.1"/>
</dbReference>
<sequence>MNIFKKLIALVVITIALVSCQFTETLVLNEDGTGTMAISMDLSEMMAFSGEMAQDSTFVKQDTVVSFKDLLEQKKDSIAQLPMAEQKRLKAMENYKMRMVTDPETNKMVIDIFTDFKNISEANDLMKGFEQSQNVIPGASSSTEDEEKKDEPDVIGVSYSYVKGKFKRDAFIKDKAAHKTQVDSLKNAEAFMTGITYKVKYTFPRKIKKSSVEDATFSLDGKTLELQRSFVEYIKNPDILDIEVELEK</sequence>
<keyword evidence="4" id="KW-1185">Reference proteome</keyword>
<evidence type="ECO:0008006" key="5">
    <source>
        <dbReference type="Google" id="ProtNLM"/>
    </source>
</evidence>
<dbReference type="EMBL" id="JAHWDP010000005">
    <property type="protein sequence ID" value="MBW2938815.1"/>
    <property type="molecule type" value="Genomic_DNA"/>
</dbReference>
<feature type="chain" id="PRO_5040744125" description="Lipoprotein" evidence="2">
    <location>
        <begin position="22"/>
        <end position="248"/>
    </location>
</feature>
<reference evidence="3" key="1">
    <citation type="submission" date="2021-07" db="EMBL/GenBank/DDBJ databases">
        <title>Aureisphaera sp. CAU 1614 isolated from sea sediment.</title>
        <authorList>
            <person name="Kim W."/>
        </authorList>
    </citation>
    <scope>NUCLEOTIDE SEQUENCE</scope>
    <source>
        <strain evidence="3">CAU 1614</strain>
    </source>
</reference>
<protein>
    <recommendedName>
        <fullName evidence="5">Lipoprotein</fullName>
    </recommendedName>
</protein>
<evidence type="ECO:0000256" key="1">
    <source>
        <dbReference type="SAM" id="MobiDB-lite"/>
    </source>
</evidence>
<proteinExistence type="predicted"/>
<gene>
    <name evidence="3" type="ORF">KXJ69_11900</name>
</gene>
<dbReference type="AlphaFoldDB" id="A0A9X1FQB1"/>
<name>A0A9X1FQB1_9FLAO</name>
<organism evidence="3 4">
    <name type="scientific">Halomarinibacterium sedimenti</name>
    <dbReference type="NCBI Taxonomy" id="2857106"/>
    <lineage>
        <taxon>Bacteria</taxon>
        <taxon>Pseudomonadati</taxon>
        <taxon>Bacteroidota</taxon>
        <taxon>Flavobacteriia</taxon>
        <taxon>Flavobacteriales</taxon>
        <taxon>Flavobacteriaceae</taxon>
        <taxon>Halomarinibacterium</taxon>
    </lineage>
</organism>
<evidence type="ECO:0000256" key="2">
    <source>
        <dbReference type="SAM" id="SignalP"/>
    </source>
</evidence>
<evidence type="ECO:0000313" key="4">
    <source>
        <dbReference type="Proteomes" id="UP001138686"/>
    </source>
</evidence>
<comment type="caution">
    <text evidence="3">The sequence shown here is derived from an EMBL/GenBank/DDBJ whole genome shotgun (WGS) entry which is preliminary data.</text>
</comment>